<evidence type="ECO:0000313" key="1">
    <source>
        <dbReference type="EMBL" id="KAH3753145.1"/>
    </source>
</evidence>
<keyword evidence="2" id="KW-1185">Reference proteome</keyword>
<comment type="caution">
    <text evidence="1">The sequence shown here is derived from an EMBL/GenBank/DDBJ whole genome shotgun (WGS) entry which is preliminary data.</text>
</comment>
<name>A0A9D4I9C7_DREPO</name>
<reference evidence="1" key="2">
    <citation type="submission" date="2020-11" db="EMBL/GenBank/DDBJ databases">
        <authorList>
            <person name="McCartney M.A."/>
            <person name="Auch B."/>
            <person name="Kono T."/>
            <person name="Mallez S."/>
            <person name="Becker A."/>
            <person name="Gohl D.M."/>
            <person name="Silverstein K.A.T."/>
            <person name="Koren S."/>
            <person name="Bechman K.B."/>
            <person name="Herman A."/>
            <person name="Abrahante J.E."/>
            <person name="Garbe J."/>
        </authorList>
    </citation>
    <scope>NUCLEOTIDE SEQUENCE</scope>
    <source>
        <strain evidence="1">Duluth1</strain>
        <tissue evidence="1">Whole animal</tissue>
    </source>
</reference>
<sequence length="78" mass="8890">MDSLQVQTSHRTTLSGLPTSRSRPIVILSREGQPLSAEVSQKYSLEMDNIQVQKSHRSFSLEMNNLKVQTSHRHTLSR</sequence>
<dbReference type="AlphaFoldDB" id="A0A9D4I9C7"/>
<proteinExistence type="predicted"/>
<dbReference type="Proteomes" id="UP000828390">
    <property type="component" value="Unassembled WGS sequence"/>
</dbReference>
<protein>
    <submittedName>
        <fullName evidence="1">Uncharacterized protein</fullName>
    </submittedName>
</protein>
<dbReference type="EMBL" id="JAIWYP010000010">
    <property type="protein sequence ID" value="KAH3753145.1"/>
    <property type="molecule type" value="Genomic_DNA"/>
</dbReference>
<reference evidence="1" key="1">
    <citation type="journal article" date="2019" name="bioRxiv">
        <title>The Genome of the Zebra Mussel, Dreissena polymorpha: A Resource for Invasive Species Research.</title>
        <authorList>
            <person name="McCartney M.A."/>
            <person name="Auch B."/>
            <person name="Kono T."/>
            <person name="Mallez S."/>
            <person name="Zhang Y."/>
            <person name="Obille A."/>
            <person name="Becker A."/>
            <person name="Abrahante J.E."/>
            <person name="Garbe J."/>
            <person name="Badalamenti J.P."/>
            <person name="Herman A."/>
            <person name="Mangelson H."/>
            <person name="Liachko I."/>
            <person name="Sullivan S."/>
            <person name="Sone E.D."/>
            <person name="Koren S."/>
            <person name="Silverstein K.A.T."/>
            <person name="Beckman K.B."/>
            <person name="Gohl D.M."/>
        </authorList>
    </citation>
    <scope>NUCLEOTIDE SEQUENCE</scope>
    <source>
        <strain evidence="1">Duluth1</strain>
        <tissue evidence="1">Whole animal</tissue>
    </source>
</reference>
<organism evidence="1 2">
    <name type="scientific">Dreissena polymorpha</name>
    <name type="common">Zebra mussel</name>
    <name type="synonym">Mytilus polymorpha</name>
    <dbReference type="NCBI Taxonomy" id="45954"/>
    <lineage>
        <taxon>Eukaryota</taxon>
        <taxon>Metazoa</taxon>
        <taxon>Spiralia</taxon>
        <taxon>Lophotrochozoa</taxon>
        <taxon>Mollusca</taxon>
        <taxon>Bivalvia</taxon>
        <taxon>Autobranchia</taxon>
        <taxon>Heteroconchia</taxon>
        <taxon>Euheterodonta</taxon>
        <taxon>Imparidentia</taxon>
        <taxon>Neoheterodontei</taxon>
        <taxon>Myida</taxon>
        <taxon>Dreissenoidea</taxon>
        <taxon>Dreissenidae</taxon>
        <taxon>Dreissena</taxon>
    </lineage>
</organism>
<evidence type="ECO:0000313" key="2">
    <source>
        <dbReference type="Proteomes" id="UP000828390"/>
    </source>
</evidence>
<accession>A0A9D4I9C7</accession>
<gene>
    <name evidence="1" type="ORF">DPMN_187776</name>
</gene>